<feature type="transmembrane region" description="Helical" evidence="2">
    <location>
        <begin position="248"/>
        <end position="266"/>
    </location>
</feature>
<protein>
    <submittedName>
        <fullName evidence="3">Uncharacterized protein</fullName>
    </submittedName>
</protein>
<evidence type="ECO:0000256" key="1">
    <source>
        <dbReference type="SAM" id="MobiDB-lite"/>
    </source>
</evidence>
<comment type="caution">
    <text evidence="3">The sequence shown here is derived from an EMBL/GenBank/DDBJ whole genome shotgun (WGS) entry which is preliminary data.</text>
</comment>
<dbReference type="Proteomes" id="UP000703269">
    <property type="component" value="Unassembled WGS sequence"/>
</dbReference>
<gene>
    <name evidence="3" type="ORF">PsYK624_167690</name>
</gene>
<accession>A0A9P3LMJ2</accession>
<keyword evidence="4" id="KW-1185">Reference proteome</keyword>
<evidence type="ECO:0000313" key="4">
    <source>
        <dbReference type="Proteomes" id="UP000703269"/>
    </source>
</evidence>
<name>A0A9P3LMJ2_9APHY</name>
<sequence>MRRDVVALTDSSLQAGFDIPNPNTPLAFLPPRDASAHEFLRNFWVAIAAVWTWDLVCSLSEEYRLLTGFRVSITQIFYILARLCAAACVYMAVIFAVAHVDNCNALFIATNVLLSSAPLFSSFLMFLRVRAVYLDHPRLVSSFFLFWLLCSASLFGSTIPAFHAMHIGPTRSCVIDRVDSVAGVGVILNALSDTVFFLAISYRLLHMHQYGDTWKMRLRSFFGGNEPHLSGVRRRGLTHALLRAGQQYYLLTVWMSVATAVVPFLTHIPLDYRVMFGPPYVALQNIMMCRVYRQLKLGLIVDYDLDRLDLDPGPGSSSSRAAPLSSPPAGDGQDARQRIETTGDMESGCRNRAQISDATSETALERP</sequence>
<reference evidence="3 4" key="1">
    <citation type="submission" date="2021-08" db="EMBL/GenBank/DDBJ databases">
        <title>Draft Genome Sequence of Phanerochaete sordida strain YK-624.</title>
        <authorList>
            <person name="Mori T."/>
            <person name="Dohra H."/>
            <person name="Suzuki T."/>
            <person name="Kawagishi H."/>
            <person name="Hirai H."/>
        </authorList>
    </citation>
    <scope>NUCLEOTIDE SEQUENCE [LARGE SCALE GENOMIC DNA]</scope>
    <source>
        <strain evidence="3 4">YK-624</strain>
    </source>
</reference>
<feature type="transmembrane region" description="Helical" evidence="2">
    <location>
        <begin position="76"/>
        <end position="100"/>
    </location>
</feature>
<evidence type="ECO:0000256" key="2">
    <source>
        <dbReference type="SAM" id="Phobius"/>
    </source>
</evidence>
<dbReference type="OrthoDB" id="3230658at2759"/>
<feature type="transmembrane region" description="Helical" evidence="2">
    <location>
        <begin position="139"/>
        <end position="162"/>
    </location>
</feature>
<proteinExistence type="predicted"/>
<feature type="transmembrane region" description="Helical" evidence="2">
    <location>
        <begin position="182"/>
        <end position="205"/>
    </location>
</feature>
<feature type="region of interest" description="Disordered" evidence="1">
    <location>
        <begin position="312"/>
        <end position="367"/>
    </location>
</feature>
<dbReference type="EMBL" id="BPQB01000158">
    <property type="protein sequence ID" value="GJF00481.1"/>
    <property type="molecule type" value="Genomic_DNA"/>
</dbReference>
<evidence type="ECO:0000313" key="3">
    <source>
        <dbReference type="EMBL" id="GJF00481.1"/>
    </source>
</evidence>
<dbReference type="AlphaFoldDB" id="A0A9P3LMJ2"/>
<feature type="transmembrane region" description="Helical" evidence="2">
    <location>
        <begin position="106"/>
        <end position="127"/>
    </location>
</feature>
<keyword evidence="2" id="KW-0472">Membrane</keyword>
<feature type="compositionally biased region" description="Low complexity" evidence="1">
    <location>
        <begin position="312"/>
        <end position="330"/>
    </location>
</feature>
<keyword evidence="2" id="KW-1133">Transmembrane helix</keyword>
<keyword evidence="2" id="KW-0812">Transmembrane</keyword>
<feature type="compositionally biased region" description="Polar residues" evidence="1">
    <location>
        <begin position="353"/>
        <end position="367"/>
    </location>
</feature>
<organism evidence="3 4">
    <name type="scientific">Phanerochaete sordida</name>
    <dbReference type="NCBI Taxonomy" id="48140"/>
    <lineage>
        <taxon>Eukaryota</taxon>
        <taxon>Fungi</taxon>
        <taxon>Dikarya</taxon>
        <taxon>Basidiomycota</taxon>
        <taxon>Agaricomycotina</taxon>
        <taxon>Agaricomycetes</taxon>
        <taxon>Polyporales</taxon>
        <taxon>Phanerochaetaceae</taxon>
        <taxon>Phanerochaete</taxon>
    </lineage>
</organism>